<dbReference type="OrthoDB" id="205993at2759"/>
<dbReference type="STRING" id="1884261.A0A5C3QEC3"/>
<keyword evidence="3" id="KW-1185">Reference proteome</keyword>
<name>A0A5C3QEC3_9AGAR</name>
<reference evidence="2 3" key="1">
    <citation type="journal article" date="2019" name="Nat. Ecol. Evol.">
        <title>Megaphylogeny resolves global patterns of mushroom evolution.</title>
        <authorList>
            <person name="Varga T."/>
            <person name="Krizsan K."/>
            <person name="Foldi C."/>
            <person name="Dima B."/>
            <person name="Sanchez-Garcia M."/>
            <person name="Sanchez-Ramirez S."/>
            <person name="Szollosi G.J."/>
            <person name="Szarkandi J.G."/>
            <person name="Papp V."/>
            <person name="Albert L."/>
            <person name="Andreopoulos W."/>
            <person name="Angelini C."/>
            <person name="Antonin V."/>
            <person name="Barry K.W."/>
            <person name="Bougher N.L."/>
            <person name="Buchanan P."/>
            <person name="Buyck B."/>
            <person name="Bense V."/>
            <person name="Catcheside P."/>
            <person name="Chovatia M."/>
            <person name="Cooper J."/>
            <person name="Damon W."/>
            <person name="Desjardin D."/>
            <person name="Finy P."/>
            <person name="Geml J."/>
            <person name="Haridas S."/>
            <person name="Hughes K."/>
            <person name="Justo A."/>
            <person name="Karasinski D."/>
            <person name="Kautmanova I."/>
            <person name="Kiss B."/>
            <person name="Kocsube S."/>
            <person name="Kotiranta H."/>
            <person name="LaButti K.M."/>
            <person name="Lechner B.E."/>
            <person name="Liimatainen K."/>
            <person name="Lipzen A."/>
            <person name="Lukacs Z."/>
            <person name="Mihaltcheva S."/>
            <person name="Morgado L.N."/>
            <person name="Niskanen T."/>
            <person name="Noordeloos M.E."/>
            <person name="Ohm R.A."/>
            <person name="Ortiz-Santana B."/>
            <person name="Ovrebo C."/>
            <person name="Racz N."/>
            <person name="Riley R."/>
            <person name="Savchenko A."/>
            <person name="Shiryaev A."/>
            <person name="Soop K."/>
            <person name="Spirin V."/>
            <person name="Szebenyi C."/>
            <person name="Tomsovsky M."/>
            <person name="Tulloss R.E."/>
            <person name="Uehling J."/>
            <person name="Grigoriev I.V."/>
            <person name="Vagvolgyi C."/>
            <person name="Papp T."/>
            <person name="Martin F.M."/>
            <person name="Miettinen O."/>
            <person name="Hibbett D.S."/>
            <person name="Nagy L.G."/>
        </authorList>
    </citation>
    <scope>NUCLEOTIDE SEQUENCE [LARGE SCALE GENOMIC DNA]</scope>
    <source>
        <strain evidence="2 3">CBS 309.79</strain>
    </source>
</reference>
<feature type="compositionally biased region" description="Basic residues" evidence="1">
    <location>
        <begin position="73"/>
        <end position="85"/>
    </location>
</feature>
<feature type="compositionally biased region" description="Acidic residues" evidence="1">
    <location>
        <begin position="27"/>
        <end position="38"/>
    </location>
</feature>
<dbReference type="GO" id="GO:1990116">
    <property type="term" value="P:ribosome-associated ubiquitin-dependent protein catabolic process"/>
    <property type="evidence" value="ECO:0007669"/>
    <property type="project" value="TreeGrafter"/>
</dbReference>
<dbReference type="AlphaFoldDB" id="A0A5C3QEC3"/>
<organism evidence="2 3">
    <name type="scientific">Pterulicium gracile</name>
    <dbReference type="NCBI Taxonomy" id="1884261"/>
    <lineage>
        <taxon>Eukaryota</taxon>
        <taxon>Fungi</taxon>
        <taxon>Dikarya</taxon>
        <taxon>Basidiomycota</taxon>
        <taxon>Agaricomycotina</taxon>
        <taxon>Agaricomycetes</taxon>
        <taxon>Agaricomycetidae</taxon>
        <taxon>Agaricales</taxon>
        <taxon>Pleurotineae</taxon>
        <taxon>Pterulaceae</taxon>
        <taxon>Pterulicium</taxon>
    </lineage>
</organism>
<protein>
    <submittedName>
        <fullName evidence="2">Transcriptional repressor TCF25-domain-containing protein</fullName>
    </submittedName>
</protein>
<feature type="region of interest" description="Disordered" evidence="1">
    <location>
        <begin position="789"/>
        <end position="862"/>
    </location>
</feature>
<dbReference type="Proteomes" id="UP000305067">
    <property type="component" value="Unassembled WGS sequence"/>
</dbReference>
<evidence type="ECO:0000256" key="1">
    <source>
        <dbReference type="SAM" id="MobiDB-lite"/>
    </source>
</evidence>
<evidence type="ECO:0000313" key="3">
    <source>
        <dbReference type="Proteomes" id="UP000305067"/>
    </source>
</evidence>
<dbReference type="EMBL" id="ML178830">
    <property type="protein sequence ID" value="TFL00042.1"/>
    <property type="molecule type" value="Genomic_DNA"/>
</dbReference>
<accession>A0A5C3QEC3</accession>
<dbReference type="GO" id="GO:0072344">
    <property type="term" value="P:rescue of stalled ribosome"/>
    <property type="evidence" value="ECO:0007669"/>
    <property type="project" value="TreeGrafter"/>
</dbReference>
<feature type="region of interest" description="Disordered" evidence="1">
    <location>
        <begin position="1"/>
        <end position="135"/>
    </location>
</feature>
<evidence type="ECO:0000313" key="2">
    <source>
        <dbReference type="EMBL" id="TFL00042.1"/>
    </source>
</evidence>
<dbReference type="Pfam" id="PF04910">
    <property type="entry name" value="Tcf25"/>
    <property type="match status" value="1"/>
</dbReference>
<proteinExistence type="predicted"/>
<feature type="compositionally biased region" description="Low complexity" evidence="1">
    <location>
        <begin position="86"/>
        <end position="97"/>
    </location>
</feature>
<dbReference type="InterPro" id="IPR006994">
    <property type="entry name" value="TCF25/Rqc1"/>
</dbReference>
<dbReference type="PANTHER" id="PTHR22684:SF0">
    <property type="entry name" value="RIBOSOME QUALITY CONTROL COMPLEX SUBUNIT TCF25"/>
    <property type="match status" value="1"/>
</dbReference>
<feature type="compositionally biased region" description="Acidic residues" evidence="1">
    <location>
        <begin position="58"/>
        <end position="68"/>
    </location>
</feature>
<dbReference type="GO" id="GO:1990112">
    <property type="term" value="C:RQC complex"/>
    <property type="evidence" value="ECO:0007669"/>
    <property type="project" value="TreeGrafter"/>
</dbReference>
<gene>
    <name evidence="2" type="ORF">BDV98DRAFT_594239</name>
</gene>
<dbReference type="PANTHER" id="PTHR22684">
    <property type="entry name" value="NULP1-RELATED"/>
    <property type="match status" value="1"/>
</dbReference>
<feature type="compositionally biased region" description="Acidic residues" evidence="1">
    <location>
        <begin position="801"/>
        <end position="823"/>
    </location>
</feature>
<sequence>MPPRPNKRQLREQEELASLQVQKPDEASGDDDEEEFDDPITTKPKAMGFASLSVAVAPEEENDGDEEDGPAKSSKKSKKKKKKKSAAVVEAPAAEDVSPPPALIKQTAPAAQPVSKKADKKAKARQKKAEKESFESALAELSVKYPDMQNPTTSTTSPTSASLAKLLAVSLPHLNSDAELRKFFGAKVIDANKPVESAPTGRRGRRMIALQSEQQRSSLTAPKVEWARARQQREGLSARALDGDEMEARNQRRGWQGEGDGDGDVWYTVEYNRRYKRLVRRFLEVVASGDPAGFYQILYHFPWQVDTILQQADIARHREEHSVAAELLSRALFSYELPLQLSPFTFTSGLNRLDFDHVENRPFYLAVHRHIIDITRRGLLRTGFEFAKLMYSLDPWDDPHGAAMWLEWLAVKAKMEDWFLEMFEWFDARVTDARVTEPEKNGEKQKNTKARKAVNLAVLPGWVYTRAVVLKMKEDEAEKKGRAFEGKLSSSDALKDAIVNFPQVVSLLADKADISLSGNIRSRPEFKICTDSQGLSIPDSIVHLLSHLYVQRAHGLWKDPSISTWFRNTLTSLLSHPPLKPPPRPRYTLFQTIYNPTSPNQNPRYSIYRHVTVFLQSSAAPNRALSGFIPHTTDKILASSLSCDPVPPPSYITAYNNEFFADVSWGSSSDPFSRGEGGGEDEGVRRAMRVFEGLFGAEGARVIEPMVRGNPELVDLIEAIGEGQVELLDVLNDAMVQAAAQGGAQAHGQQVHGHVPGAFGEDDEDAAPGAGGVGNGAGVGVGMQGGGAQGGDMFHGMDLGIDFDEDDGVDGDEGDEDEDDDEGGSTPFNMIRNVMSRFWPGSGATRVPSDSEDEDGPGPANG</sequence>